<sequence>MLGANDGVLSISSLLLGVAAAQMDAGQILVTGLAGLVAGAFSMGAGEYVSVSSQADTERADLEIERAALLNDYDAEHLELRDIYVNRGLDIELASEVSRQLMAHDAIGAHARDDIGITETLAARPLLAAVASSASFVLGGIVPLLACMLAPREVLIPAIAVVSLVFLAVLGASAARAGGAPVVRGAARVLILGVLAMGGTGLIGSLFGGVA</sequence>
<evidence type="ECO:0000313" key="6">
    <source>
        <dbReference type="EMBL" id="AMP07893.1"/>
    </source>
</evidence>
<gene>
    <name evidence="6" type="ORF">CAter282_0069</name>
</gene>
<organism evidence="6 7">
    <name type="scientific">Collimonas arenae</name>
    <dbReference type="NCBI Taxonomy" id="279058"/>
    <lineage>
        <taxon>Bacteria</taxon>
        <taxon>Pseudomonadati</taxon>
        <taxon>Pseudomonadota</taxon>
        <taxon>Betaproteobacteria</taxon>
        <taxon>Burkholderiales</taxon>
        <taxon>Oxalobacteraceae</taxon>
        <taxon>Collimonas</taxon>
    </lineage>
</organism>
<feature type="transmembrane region" description="Helical" evidence="5">
    <location>
        <begin position="189"/>
        <end position="210"/>
    </location>
</feature>
<evidence type="ECO:0000313" key="7">
    <source>
        <dbReference type="Proteomes" id="UP000071778"/>
    </source>
</evidence>
<evidence type="ECO:0000256" key="4">
    <source>
        <dbReference type="ARBA" id="ARBA00023136"/>
    </source>
</evidence>
<dbReference type="Proteomes" id="UP000071778">
    <property type="component" value="Chromosome"/>
</dbReference>
<dbReference type="EMBL" id="CP013235">
    <property type="protein sequence ID" value="AMP07893.1"/>
    <property type="molecule type" value="Genomic_DNA"/>
</dbReference>
<name>A0A127PKS4_9BURK</name>
<dbReference type="AlphaFoldDB" id="A0A127PKS4"/>
<dbReference type="GO" id="GO:0012505">
    <property type="term" value="C:endomembrane system"/>
    <property type="evidence" value="ECO:0007669"/>
    <property type="project" value="UniProtKB-SubCell"/>
</dbReference>
<feature type="transmembrane region" description="Helical" evidence="5">
    <location>
        <begin position="30"/>
        <end position="49"/>
    </location>
</feature>
<protein>
    <submittedName>
        <fullName evidence="6">VIT family protein</fullName>
    </submittedName>
</protein>
<evidence type="ECO:0000256" key="3">
    <source>
        <dbReference type="ARBA" id="ARBA00022989"/>
    </source>
</evidence>
<keyword evidence="4 5" id="KW-0472">Membrane</keyword>
<evidence type="ECO:0000256" key="1">
    <source>
        <dbReference type="ARBA" id="ARBA00004127"/>
    </source>
</evidence>
<dbReference type="PANTHER" id="PTHR31851">
    <property type="entry name" value="FE(2+)/MN(2+) TRANSPORTER PCL1"/>
    <property type="match status" value="1"/>
</dbReference>
<feature type="transmembrane region" description="Helical" evidence="5">
    <location>
        <begin position="155"/>
        <end position="177"/>
    </location>
</feature>
<evidence type="ECO:0000256" key="5">
    <source>
        <dbReference type="SAM" id="Phobius"/>
    </source>
</evidence>
<dbReference type="InterPro" id="IPR008217">
    <property type="entry name" value="Ccc1_fam"/>
</dbReference>
<keyword evidence="7" id="KW-1185">Reference proteome</keyword>
<dbReference type="Pfam" id="PF01988">
    <property type="entry name" value="VIT1"/>
    <property type="match status" value="1"/>
</dbReference>
<comment type="subcellular location">
    <subcellularLocation>
        <location evidence="1">Endomembrane system</location>
        <topology evidence="1">Multi-pass membrane protein</topology>
    </subcellularLocation>
</comment>
<accession>A0A127PKS4</accession>
<keyword evidence="3 5" id="KW-1133">Transmembrane helix</keyword>
<keyword evidence="2 5" id="KW-0812">Transmembrane</keyword>
<proteinExistence type="predicted"/>
<evidence type="ECO:0000256" key="2">
    <source>
        <dbReference type="ARBA" id="ARBA00022692"/>
    </source>
</evidence>
<dbReference type="CDD" id="cd02432">
    <property type="entry name" value="Nodulin-21_like_1"/>
    <property type="match status" value="1"/>
</dbReference>
<feature type="transmembrane region" description="Helical" evidence="5">
    <location>
        <begin position="126"/>
        <end position="149"/>
    </location>
</feature>
<dbReference type="GO" id="GO:0005384">
    <property type="term" value="F:manganese ion transmembrane transporter activity"/>
    <property type="evidence" value="ECO:0007669"/>
    <property type="project" value="InterPro"/>
</dbReference>
<dbReference type="GO" id="GO:0030026">
    <property type="term" value="P:intracellular manganese ion homeostasis"/>
    <property type="evidence" value="ECO:0007669"/>
    <property type="project" value="InterPro"/>
</dbReference>
<reference evidence="6 7" key="1">
    <citation type="submission" date="2015-11" db="EMBL/GenBank/DDBJ databases">
        <title>Exploring the genomic traits of fungus-feeding bacterial genus Collimonas.</title>
        <authorList>
            <person name="Song C."/>
            <person name="Schmidt R."/>
            <person name="de Jager V."/>
            <person name="Krzyzanowska D."/>
            <person name="Jongedijk E."/>
            <person name="Cankar K."/>
            <person name="Beekwilder J."/>
            <person name="van Veen A."/>
            <person name="de Boer W."/>
            <person name="van Veen J.A."/>
            <person name="Garbeva P."/>
        </authorList>
    </citation>
    <scope>NUCLEOTIDE SEQUENCE [LARGE SCALE GENOMIC DNA]</scope>
    <source>
        <strain evidence="6 7">Ter282</strain>
    </source>
</reference>
<dbReference type="PATRIC" id="fig|279058.17.peg.74"/>